<dbReference type="AlphaFoldDB" id="A0A1G4VFK9"/>
<dbReference type="SUPFAM" id="SSF56322">
    <property type="entry name" value="ADC synthase"/>
    <property type="match status" value="1"/>
</dbReference>
<evidence type="ECO:0000256" key="1">
    <source>
        <dbReference type="ARBA" id="ARBA00000799"/>
    </source>
</evidence>
<feature type="domain" description="Chorismate-utilising enzyme C-terminal" evidence="6">
    <location>
        <begin position="95"/>
        <end position="351"/>
    </location>
</feature>
<dbReference type="GO" id="GO:0008909">
    <property type="term" value="F:isochorismate synthase activity"/>
    <property type="evidence" value="ECO:0007669"/>
    <property type="project" value="UniProtKB-EC"/>
</dbReference>
<comment type="catalytic activity">
    <reaction evidence="1">
        <text>chorismate = isochorismate</text>
        <dbReference type="Rhea" id="RHEA:18985"/>
        <dbReference type="ChEBI" id="CHEBI:29748"/>
        <dbReference type="ChEBI" id="CHEBI:29780"/>
        <dbReference type="EC" id="5.4.4.2"/>
    </reaction>
</comment>
<gene>
    <name evidence="7" type="ORF">SAMN02927925_00939</name>
</gene>
<dbReference type="eggNOG" id="COG1169">
    <property type="taxonomic scope" value="Bacteria"/>
</dbReference>
<evidence type="ECO:0000313" key="8">
    <source>
        <dbReference type="Proteomes" id="UP000182124"/>
    </source>
</evidence>
<dbReference type="NCBIfam" id="TIGR00543">
    <property type="entry name" value="isochor_syn"/>
    <property type="match status" value="1"/>
</dbReference>
<dbReference type="PANTHER" id="PTHR42839:SF2">
    <property type="entry name" value="ISOCHORISMATE SYNTHASE ENTC"/>
    <property type="match status" value="1"/>
</dbReference>
<dbReference type="PANTHER" id="PTHR42839">
    <property type="entry name" value="ISOCHORISMATE SYNTHASE ENTC"/>
    <property type="match status" value="1"/>
</dbReference>
<evidence type="ECO:0000256" key="3">
    <source>
        <dbReference type="ARBA" id="ARBA00012824"/>
    </source>
</evidence>
<evidence type="ECO:0000313" key="7">
    <source>
        <dbReference type="EMBL" id="SCX06068.1"/>
    </source>
</evidence>
<dbReference type="InterPro" id="IPR005801">
    <property type="entry name" value="ADC_synthase"/>
</dbReference>
<dbReference type="Pfam" id="PF00425">
    <property type="entry name" value="Chorismate_bind"/>
    <property type="match status" value="1"/>
</dbReference>
<dbReference type="RefSeq" id="WP_023576526.1">
    <property type="nucleotide sequence ID" value="NZ_CBCSBQ010000017.1"/>
</dbReference>
<sequence length="360" mass="41095">MTDLFLKVKTHQEQNLPFVLYSKPNKPFIVGLFQDNDHLYTVGNFKERGFVFAPFEGEHIVLFPEEHLKIITEHFQSEALRLSENVFYEMDEKAKSDFEHLVEKGISAINAGHFQKVVLSRKEEIALETFDVETTFKKMLLSYPSAFKYVFYHPKVGMWMGATPEQLLKVKDFDIETVALAGTKVNKGKEHTVWKSKEQEEQQYVTQFILENIKSFVSEEVVSSPYTVEAGNLLHIKTDISAKLNEKSDLGEVLKVLHPTPAVCGYPKLIAKDFILESEGYDREYYAGFLGELNMNFAIGKSECSDLYVNLRCMKIEIASNAAMTKASLYIGCGITKDSDPEKEFLETVNKSMTMKKILN</sequence>
<dbReference type="EMBL" id="FMTY01000002">
    <property type="protein sequence ID" value="SCX06068.1"/>
    <property type="molecule type" value="Genomic_DNA"/>
</dbReference>
<accession>A0A1G4VFK9</accession>
<dbReference type="Gene3D" id="3.60.120.10">
    <property type="entry name" value="Anthranilate synthase"/>
    <property type="match status" value="1"/>
</dbReference>
<dbReference type="EC" id="5.4.4.2" evidence="3"/>
<reference evidence="7 8" key="1">
    <citation type="submission" date="2016-10" db="EMBL/GenBank/DDBJ databases">
        <authorList>
            <person name="de Groot N.N."/>
        </authorList>
    </citation>
    <scope>NUCLEOTIDE SEQUENCE [LARGE SCALE GENOMIC DNA]</scope>
    <source>
        <strain evidence="7 8">CGMCC 1.3801</strain>
    </source>
</reference>
<protein>
    <recommendedName>
        <fullName evidence="3">isochorismate synthase</fullName>
        <ecNumber evidence="3">5.4.4.2</ecNumber>
    </recommendedName>
    <alternativeName>
        <fullName evidence="5">Isochorismate mutase</fullName>
    </alternativeName>
</protein>
<organism evidence="7 8">
    <name type="scientific">Flavobacterium saliperosum</name>
    <dbReference type="NCBI Taxonomy" id="329186"/>
    <lineage>
        <taxon>Bacteria</taxon>
        <taxon>Pseudomonadati</taxon>
        <taxon>Bacteroidota</taxon>
        <taxon>Flavobacteriia</taxon>
        <taxon>Flavobacteriales</taxon>
        <taxon>Flavobacteriaceae</taxon>
        <taxon>Flavobacterium</taxon>
    </lineage>
</organism>
<evidence type="ECO:0000256" key="4">
    <source>
        <dbReference type="ARBA" id="ARBA00023235"/>
    </source>
</evidence>
<proteinExistence type="inferred from homology"/>
<comment type="similarity">
    <text evidence="2">Belongs to the isochorismate synthase family.</text>
</comment>
<dbReference type="InterPro" id="IPR015890">
    <property type="entry name" value="Chorismate_C"/>
</dbReference>
<evidence type="ECO:0000256" key="2">
    <source>
        <dbReference type="ARBA" id="ARBA00005297"/>
    </source>
</evidence>
<dbReference type="Proteomes" id="UP000182124">
    <property type="component" value="Unassembled WGS sequence"/>
</dbReference>
<name>A0A1G4VFK9_9FLAO</name>
<evidence type="ECO:0000259" key="6">
    <source>
        <dbReference type="Pfam" id="PF00425"/>
    </source>
</evidence>
<dbReference type="InterPro" id="IPR004561">
    <property type="entry name" value="IsoChor_synthase"/>
</dbReference>
<dbReference type="STRING" id="329186.SAMN02927925_00939"/>
<evidence type="ECO:0000256" key="5">
    <source>
        <dbReference type="ARBA" id="ARBA00041564"/>
    </source>
</evidence>
<keyword evidence="4" id="KW-0413">Isomerase</keyword>